<dbReference type="PRINTS" id="PR00896">
    <property type="entry name" value="VASOPRESSINR"/>
</dbReference>
<dbReference type="PANTHER" id="PTHR24241:SF161">
    <property type="entry name" value="G-PROTEIN COUPLED RECEPTORS FAMILY 1 PROFILE DOMAIN-CONTAINING PROTEIN"/>
    <property type="match status" value="1"/>
</dbReference>
<keyword evidence="7 10" id="KW-0675">Receptor</keyword>
<gene>
    <name evidence="13" type="ORF">C0Q70_00748</name>
</gene>
<organism evidence="13 14">
    <name type="scientific">Pomacea canaliculata</name>
    <name type="common">Golden apple snail</name>
    <dbReference type="NCBI Taxonomy" id="400727"/>
    <lineage>
        <taxon>Eukaryota</taxon>
        <taxon>Metazoa</taxon>
        <taxon>Spiralia</taxon>
        <taxon>Lophotrochozoa</taxon>
        <taxon>Mollusca</taxon>
        <taxon>Gastropoda</taxon>
        <taxon>Caenogastropoda</taxon>
        <taxon>Architaenioglossa</taxon>
        <taxon>Ampullarioidea</taxon>
        <taxon>Ampullariidae</taxon>
        <taxon>Pomacea</taxon>
    </lineage>
</organism>
<dbReference type="Proteomes" id="UP000245119">
    <property type="component" value="Linkage Group LG1"/>
</dbReference>
<comment type="similarity">
    <text evidence="10">Belongs to the G-protein coupled receptor 1 family. Vasopressin/oxytocin receptor subfamily.</text>
</comment>
<evidence type="ECO:0000256" key="7">
    <source>
        <dbReference type="ARBA" id="ARBA00023170"/>
    </source>
</evidence>
<feature type="transmembrane region" description="Helical" evidence="10">
    <location>
        <begin position="105"/>
        <end position="123"/>
    </location>
</feature>
<name>A0A2T7PXM5_POMCA</name>
<evidence type="ECO:0000256" key="4">
    <source>
        <dbReference type="ARBA" id="ARBA00022989"/>
    </source>
</evidence>
<feature type="compositionally biased region" description="Basic and acidic residues" evidence="11">
    <location>
        <begin position="1"/>
        <end position="12"/>
    </location>
</feature>
<evidence type="ECO:0000256" key="2">
    <source>
        <dbReference type="ARBA" id="ARBA00022475"/>
    </source>
</evidence>
<feature type="transmembrane region" description="Helical" evidence="10">
    <location>
        <begin position="184"/>
        <end position="208"/>
    </location>
</feature>
<dbReference type="Pfam" id="PF00001">
    <property type="entry name" value="7tm_1"/>
    <property type="match status" value="1"/>
</dbReference>
<dbReference type="GO" id="GO:0005000">
    <property type="term" value="F:vasopressin receptor activity"/>
    <property type="evidence" value="ECO:0007669"/>
    <property type="project" value="InterPro"/>
</dbReference>
<evidence type="ECO:0000256" key="9">
    <source>
        <dbReference type="ARBA" id="ARBA00023224"/>
    </source>
</evidence>
<comment type="subcellular location">
    <subcellularLocation>
        <location evidence="1 10">Cell membrane</location>
        <topology evidence="1 10">Multi-pass membrane protein</topology>
    </subcellularLocation>
</comment>
<dbReference type="InterPro" id="IPR017452">
    <property type="entry name" value="GPCR_Rhodpsn_7TM"/>
</dbReference>
<evidence type="ECO:0000259" key="12">
    <source>
        <dbReference type="PROSITE" id="PS50262"/>
    </source>
</evidence>
<dbReference type="InterPro" id="IPR001817">
    <property type="entry name" value="Vasoprsn_rcpt"/>
</dbReference>
<evidence type="ECO:0000256" key="6">
    <source>
        <dbReference type="ARBA" id="ARBA00023136"/>
    </source>
</evidence>
<dbReference type="GO" id="GO:0032870">
    <property type="term" value="P:cellular response to hormone stimulus"/>
    <property type="evidence" value="ECO:0007669"/>
    <property type="project" value="TreeGrafter"/>
</dbReference>
<keyword evidence="14" id="KW-1185">Reference proteome</keyword>
<comment type="caution">
    <text evidence="13">The sequence shown here is derived from an EMBL/GenBank/DDBJ whole genome shotgun (WGS) entry which is preliminary data.</text>
</comment>
<evidence type="ECO:0000256" key="3">
    <source>
        <dbReference type="ARBA" id="ARBA00022692"/>
    </source>
</evidence>
<proteinExistence type="inferred from homology"/>
<dbReference type="CDD" id="cd15196">
    <property type="entry name" value="7tmA_Vasopressin_Oxytocin"/>
    <property type="match status" value="1"/>
</dbReference>
<dbReference type="GO" id="GO:0042277">
    <property type="term" value="F:peptide binding"/>
    <property type="evidence" value="ECO:0007669"/>
    <property type="project" value="TreeGrafter"/>
</dbReference>
<evidence type="ECO:0000256" key="5">
    <source>
        <dbReference type="ARBA" id="ARBA00023040"/>
    </source>
</evidence>
<dbReference type="PRINTS" id="PR00237">
    <property type="entry name" value="GPCRRHODOPSN"/>
</dbReference>
<evidence type="ECO:0000313" key="13">
    <source>
        <dbReference type="EMBL" id="PVD38137.1"/>
    </source>
</evidence>
<dbReference type="STRING" id="400727.A0A2T7PXM5"/>
<comment type="caution">
    <text evidence="10">Lacks conserved residue(s) required for the propagation of feature annotation.</text>
</comment>
<evidence type="ECO:0000256" key="10">
    <source>
        <dbReference type="RuleBase" id="RU046427"/>
    </source>
</evidence>
<keyword evidence="8 10" id="KW-0325">Glycoprotein</keyword>
<reference evidence="13 14" key="1">
    <citation type="submission" date="2018-04" db="EMBL/GenBank/DDBJ databases">
        <title>The genome of golden apple snail Pomacea canaliculata provides insight into stress tolerance and invasive adaptation.</title>
        <authorList>
            <person name="Liu C."/>
            <person name="Liu B."/>
            <person name="Ren Y."/>
            <person name="Zhang Y."/>
            <person name="Wang H."/>
            <person name="Li S."/>
            <person name="Jiang F."/>
            <person name="Yin L."/>
            <person name="Zhang G."/>
            <person name="Qian W."/>
            <person name="Fan W."/>
        </authorList>
    </citation>
    <scope>NUCLEOTIDE SEQUENCE [LARGE SCALE GENOMIC DNA]</scope>
    <source>
        <strain evidence="13">SZHN2017</strain>
        <tissue evidence="13">Muscle</tissue>
    </source>
</reference>
<evidence type="ECO:0000313" key="14">
    <source>
        <dbReference type="Proteomes" id="UP000245119"/>
    </source>
</evidence>
<keyword evidence="5 10" id="KW-0297">G-protein coupled receptor</keyword>
<dbReference type="EMBL" id="PZQS01000001">
    <property type="protein sequence ID" value="PVD38137.1"/>
    <property type="molecule type" value="Genomic_DNA"/>
</dbReference>
<keyword evidence="6 10" id="KW-0472">Membrane</keyword>
<feature type="transmembrane region" description="Helical" evidence="10">
    <location>
        <begin position="143"/>
        <end position="164"/>
    </location>
</feature>
<accession>A0A2T7PXM5</accession>
<dbReference type="PROSITE" id="PS50262">
    <property type="entry name" value="G_PROTEIN_RECEP_F1_2"/>
    <property type="match status" value="1"/>
</dbReference>
<feature type="transmembrane region" description="Helical" evidence="10">
    <location>
        <begin position="72"/>
        <end position="93"/>
    </location>
</feature>
<dbReference type="AlphaFoldDB" id="A0A2T7PXM5"/>
<dbReference type="GO" id="GO:0005886">
    <property type="term" value="C:plasma membrane"/>
    <property type="evidence" value="ECO:0007669"/>
    <property type="project" value="UniProtKB-SubCell"/>
</dbReference>
<dbReference type="OrthoDB" id="6435638at2759"/>
<feature type="transmembrane region" description="Helical" evidence="10">
    <location>
        <begin position="325"/>
        <end position="345"/>
    </location>
</feature>
<keyword evidence="2" id="KW-1003">Cell membrane</keyword>
<dbReference type="InterPro" id="IPR000276">
    <property type="entry name" value="GPCR_Rhodpsn"/>
</dbReference>
<keyword evidence="4 10" id="KW-1133">Transmembrane helix</keyword>
<dbReference type="Gene3D" id="1.20.1070.10">
    <property type="entry name" value="Rhodopsin 7-helix transmembrane proteins"/>
    <property type="match status" value="1"/>
</dbReference>
<keyword evidence="3 10" id="KW-0812">Transmembrane</keyword>
<feature type="domain" description="G-protein coupled receptors family 1 profile" evidence="12">
    <location>
        <begin position="85"/>
        <end position="378"/>
    </location>
</feature>
<evidence type="ECO:0000256" key="8">
    <source>
        <dbReference type="ARBA" id="ARBA00023180"/>
    </source>
</evidence>
<evidence type="ECO:0000256" key="11">
    <source>
        <dbReference type="SAM" id="MobiDB-lite"/>
    </source>
</evidence>
<sequence length="443" mass="50202">MAGEADDSHVLEADSTLPPGAALKGSVSTESALSSDTSSDGDMAPNSSMISPSTNASLNYFERDEALARAEIAVLATILYLALFGNVFVLVVLRLRRQKLTRMQWFIVHLSLADIFVGIFHVLPQMLMDITNQFYGDDFLCRFVRYVNVVAMYASSYVLLMAAIDRYVSICHPLTNQTLSPKRIHLMILLAWGLAIVFSIPQLIIFRLQDMGNNEYECFAIFNPEWGLRAYVTWVFISVYLVPLLILAFCYSRICHVVWVSVEAKQGKNWSVTDHAEKRFVWRISFSDANGYSAREDAQSLRCLMSNQSKPRGHQRGVSKSKMKTIKLTLAVVLCYLLCWAPWFIANMATAWNESIRSFYDYHRSSGSFNSCTNPWIYLAFSGRMCNKSDRRISRSWTRSTHVVMTTVDSESRSRTSMYDLSRCSSREASPWTKDHTCGSSSC</sequence>
<feature type="region of interest" description="Disordered" evidence="11">
    <location>
        <begin position="1"/>
        <end position="48"/>
    </location>
</feature>
<dbReference type="PANTHER" id="PTHR24241">
    <property type="entry name" value="NEUROPEPTIDE RECEPTOR-RELATED G-PROTEIN COUPLED RECEPTOR"/>
    <property type="match status" value="1"/>
</dbReference>
<keyword evidence="9 10" id="KW-0807">Transducer</keyword>
<feature type="compositionally biased region" description="Low complexity" evidence="11">
    <location>
        <begin position="26"/>
        <end position="40"/>
    </location>
</feature>
<protein>
    <recommendedName>
        <fullName evidence="12">G-protein coupled receptors family 1 profile domain-containing protein</fullName>
    </recommendedName>
</protein>
<dbReference type="SUPFAM" id="SSF81321">
    <property type="entry name" value="Family A G protein-coupled receptor-like"/>
    <property type="match status" value="1"/>
</dbReference>
<evidence type="ECO:0000256" key="1">
    <source>
        <dbReference type="ARBA" id="ARBA00004651"/>
    </source>
</evidence>
<feature type="transmembrane region" description="Helical" evidence="10">
    <location>
        <begin position="228"/>
        <end position="251"/>
    </location>
</feature>